<reference evidence="1 2" key="1">
    <citation type="submission" date="2016-10" db="EMBL/GenBank/DDBJ databases">
        <authorList>
            <person name="de Groot N.N."/>
        </authorList>
    </citation>
    <scope>NUCLEOTIDE SEQUENCE [LARGE SCALE GENOMIC DNA]</scope>
    <source>
        <strain evidence="1 2">DSM 28286</strain>
    </source>
</reference>
<dbReference type="STRING" id="1465490.SAMN05444277_105220"/>
<evidence type="ECO:0000313" key="2">
    <source>
        <dbReference type="Proteomes" id="UP000199031"/>
    </source>
</evidence>
<name>A0A1I5VVY7_9BACT</name>
<evidence type="ECO:0008006" key="3">
    <source>
        <dbReference type="Google" id="ProtNLM"/>
    </source>
</evidence>
<evidence type="ECO:0000313" key="1">
    <source>
        <dbReference type="EMBL" id="SFQ11652.1"/>
    </source>
</evidence>
<dbReference type="EMBL" id="FOXQ01000005">
    <property type="protein sequence ID" value="SFQ11652.1"/>
    <property type="molecule type" value="Genomic_DNA"/>
</dbReference>
<organism evidence="1 2">
    <name type="scientific">Parafilimonas terrae</name>
    <dbReference type="NCBI Taxonomy" id="1465490"/>
    <lineage>
        <taxon>Bacteria</taxon>
        <taxon>Pseudomonadati</taxon>
        <taxon>Bacteroidota</taxon>
        <taxon>Chitinophagia</taxon>
        <taxon>Chitinophagales</taxon>
        <taxon>Chitinophagaceae</taxon>
        <taxon>Parafilimonas</taxon>
    </lineage>
</organism>
<protein>
    <recommendedName>
        <fullName evidence="3">Tetratricopeptide repeat-containing protein</fullName>
    </recommendedName>
</protein>
<proteinExistence type="predicted"/>
<sequence length="538" mass="64077">MVKGFKRVFVMMSNRFTDALFQLIKSLEKAEKRHFKLYIKRSSSNENLKIVHLFDALDKMEDYDEKILMKRLKPVTKPQLANLKAHLYKQLLASLRLLKAAVNIDLQLSELLDNARVLYYKGLKLQSFKMLEKAKEIAKANHKYNFLAQVISLEKKIETLHITRSTLEKTELLANEALDIGEHINNVIKLSNLALLLYRWYVQNGYARNIEDEKGVRYFFKQMLPPDIESITDFYERLYLYQSYCWYAFIRQDFLMYYRYSKKWVDLFYEEPEMITVETGHYIKGMHTLLNALFNLRHYEMFQQILKRFERFATTPSSSTHDNFRVHTFIYISAAEINWHLITGTFSKGLELVPRIEAGLREYAVYVDLHRILIFNYKFAVLYFGSGDYNTCIDYLQRVINDHSNLRIDLQCYARLLHLMAHYELGNDTIIESLTRSVYRFMAKMKNLSVVEEEIFKFIRNSLKVSTRQMKPQLEIFLSRVKHLEKNRFETRAFSYLDVISWIESKVYEKPMSEIVHAKYLESKHRHHAKPAKALQMD</sequence>
<keyword evidence="2" id="KW-1185">Reference proteome</keyword>
<dbReference type="AlphaFoldDB" id="A0A1I5VVY7"/>
<accession>A0A1I5VVY7</accession>
<dbReference type="Proteomes" id="UP000199031">
    <property type="component" value="Unassembled WGS sequence"/>
</dbReference>
<gene>
    <name evidence="1" type="ORF">SAMN05444277_105220</name>
</gene>